<dbReference type="EMBL" id="KV453937">
    <property type="protein sequence ID" value="ODV71983.1"/>
    <property type="molecule type" value="Genomic_DNA"/>
</dbReference>
<dbReference type="Proteomes" id="UP000094389">
    <property type="component" value="Unassembled WGS sequence"/>
</dbReference>
<accession>A0A1E4RXI3</accession>
<evidence type="ECO:0000256" key="1">
    <source>
        <dbReference type="SAM" id="MobiDB-lite"/>
    </source>
</evidence>
<feature type="compositionally biased region" description="Low complexity" evidence="1">
    <location>
        <begin position="121"/>
        <end position="132"/>
    </location>
</feature>
<evidence type="ECO:0000313" key="3">
    <source>
        <dbReference type="Proteomes" id="UP000094389"/>
    </source>
</evidence>
<feature type="region of interest" description="Disordered" evidence="1">
    <location>
        <begin position="116"/>
        <end position="145"/>
    </location>
</feature>
<dbReference type="GeneID" id="30992010"/>
<sequence length="196" mass="22330">MRSGLSRHLQIIPELAQCTPFTKAVVSHSQGENLINSGPKKKEKKYAGYEKNSETFQKGSKFHDTFISVLHPHILEHWPGSLSFCWLLCFCTYNYFNPPAHRRMFKLHRTWTNMTSRTDRTSSTNSNSTASSDEPHTDSESTNCTITRGPKIHVLQPSSPTKFARNPLSIFNKRKKSEQVALLIGTEQSGKRCKLF</sequence>
<dbReference type="AlphaFoldDB" id="A0A1E4RXI3"/>
<dbReference type="RefSeq" id="XP_020069022.1">
    <property type="nucleotide sequence ID" value="XM_020217614.1"/>
</dbReference>
<gene>
    <name evidence="2" type="ORF">CYBJADRAFT_26396</name>
</gene>
<organism evidence="2 3">
    <name type="scientific">Cyberlindnera jadinii (strain ATCC 18201 / CBS 1600 / BCRC 20928 / JCM 3617 / NBRC 0987 / NRRL Y-1542)</name>
    <name type="common">Torula yeast</name>
    <name type="synonym">Candida utilis</name>
    <dbReference type="NCBI Taxonomy" id="983966"/>
    <lineage>
        <taxon>Eukaryota</taxon>
        <taxon>Fungi</taxon>
        <taxon>Dikarya</taxon>
        <taxon>Ascomycota</taxon>
        <taxon>Saccharomycotina</taxon>
        <taxon>Saccharomycetes</taxon>
        <taxon>Phaffomycetales</taxon>
        <taxon>Phaffomycetaceae</taxon>
        <taxon>Cyberlindnera</taxon>
    </lineage>
</organism>
<name>A0A1E4RXI3_CYBJN</name>
<proteinExistence type="predicted"/>
<reference evidence="2 3" key="1">
    <citation type="journal article" date="2016" name="Proc. Natl. Acad. Sci. U.S.A.">
        <title>Comparative genomics of biotechnologically important yeasts.</title>
        <authorList>
            <person name="Riley R."/>
            <person name="Haridas S."/>
            <person name="Wolfe K.H."/>
            <person name="Lopes M.R."/>
            <person name="Hittinger C.T."/>
            <person name="Goeker M."/>
            <person name="Salamov A.A."/>
            <person name="Wisecaver J.H."/>
            <person name="Long T.M."/>
            <person name="Calvey C.H."/>
            <person name="Aerts A.L."/>
            <person name="Barry K.W."/>
            <person name="Choi C."/>
            <person name="Clum A."/>
            <person name="Coughlan A.Y."/>
            <person name="Deshpande S."/>
            <person name="Douglass A.P."/>
            <person name="Hanson S.J."/>
            <person name="Klenk H.-P."/>
            <person name="LaButti K.M."/>
            <person name="Lapidus A."/>
            <person name="Lindquist E.A."/>
            <person name="Lipzen A.M."/>
            <person name="Meier-Kolthoff J.P."/>
            <person name="Ohm R.A."/>
            <person name="Otillar R.P."/>
            <person name="Pangilinan J.L."/>
            <person name="Peng Y."/>
            <person name="Rokas A."/>
            <person name="Rosa C.A."/>
            <person name="Scheuner C."/>
            <person name="Sibirny A.A."/>
            <person name="Slot J.C."/>
            <person name="Stielow J.B."/>
            <person name="Sun H."/>
            <person name="Kurtzman C.P."/>
            <person name="Blackwell M."/>
            <person name="Grigoriev I.V."/>
            <person name="Jeffries T.W."/>
        </authorList>
    </citation>
    <scope>NUCLEOTIDE SEQUENCE [LARGE SCALE GENOMIC DNA]</scope>
    <source>
        <strain evidence="3">ATCC 18201 / CBS 1600 / BCRC 20928 / JCM 3617 / NBRC 0987 / NRRL Y-1542</strain>
    </source>
</reference>
<evidence type="ECO:0000313" key="2">
    <source>
        <dbReference type="EMBL" id="ODV71983.1"/>
    </source>
</evidence>
<keyword evidence="3" id="KW-1185">Reference proteome</keyword>
<protein>
    <submittedName>
        <fullName evidence="2">Uncharacterized protein</fullName>
    </submittedName>
</protein>